<evidence type="ECO:0000256" key="2">
    <source>
        <dbReference type="ARBA" id="ARBA00023002"/>
    </source>
</evidence>
<dbReference type="GO" id="GO:0016614">
    <property type="term" value="F:oxidoreductase activity, acting on CH-OH group of donors"/>
    <property type="evidence" value="ECO:0007669"/>
    <property type="project" value="UniProtKB-ARBA"/>
</dbReference>
<keyword evidence="2" id="KW-0560">Oxidoreductase</keyword>
<dbReference type="InterPro" id="IPR036291">
    <property type="entry name" value="NAD(P)-bd_dom_sf"/>
</dbReference>
<dbReference type="Proteomes" id="UP000479691">
    <property type="component" value="Unassembled WGS sequence"/>
</dbReference>
<evidence type="ECO:0000313" key="4">
    <source>
        <dbReference type="EMBL" id="KAF3171459.1"/>
    </source>
</evidence>
<comment type="caution">
    <text evidence="4">The sequence shown here is derived from an EMBL/GenBank/DDBJ whole genome shotgun (WGS) entry which is preliminary data.</text>
</comment>
<reference evidence="4 5" key="1">
    <citation type="submission" date="2019-06" db="EMBL/GenBank/DDBJ databases">
        <authorList>
            <person name="Palmer J.M."/>
        </authorList>
    </citation>
    <scope>NUCLEOTIDE SEQUENCE [LARGE SCALE GENOMIC DNA]</scope>
    <source>
        <strain evidence="4 5">TWF788</strain>
    </source>
</reference>
<organism evidence="4 5">
    <name type="scientific">Orbilia oligospora</name>
    <name type="common">Nematode-trapping fungus</name>
    <name type="synonym">Arthrobotrys oligospora</name>
    <dbReference type="NCBI Taxonomy" id="2813651"/>
    <lineage>
        <taxon>Eukaryota</taxon>
        <taxon>Fungi</taxon>
        <taxon>Dikarya</taxon>
        <taxon>Ascomycota</taxon>
        <taxon>Pezizomycotina</taxon>
        <taxon>Orbiliomycetes</taxon>
        <taxon>Orbiliales</taxon>
        <taxon>Orbiliaceae</taxon>
        <taxon>Orbilia</taxon>
    </lineage>
</organism>
<dbReference type="PANTHER" id="PTHR48107:SF16">
    <property type="entry name" value="NADPH-DEPENDENT ALDEHYDE REDUCTASE 1, CHLOROPLASTIC"/>
    <property type="match status" value="1"/>
</dbReference>
<dbReference type="AlphaFoldDB" id="A0A7C8PLN6"/>
<sequence length="619" mass="68729">MIQEVAELGLLQRGGWKSSQNTPTAGSLTSIILTMSGNQRRQNGRNGYSRTSRTNSAPSQYTNINMITPAPNLLGPVNEDIQAPHAPPNSVPYPMYTLVKVLITCFKYKDLDTNQEMAQFKATCESLGYEVAVYEIEMKDSWKYLKEKLNEFFPIQAEKTELRIIYYDGHGGIDDDNSSLTLASHDFSESMQEIVDALPQSIRDQSDALQDIATVNWRDIVKIVNAMKCDTLAILDCCDAGAGATTSLAEEDEHVIPYRKELIGACGWRAEAYFHMTPTLCSVLRRGLPEVRNSISTSTLVRRMNNRMVRIGKAAPQAVHYLLKRNEIGKIVLPRLKAIIPSAEWDIYEPFKGESLKGYNALILGGDTGIGRSAAITFSRKGADVTILYRAYMKDQAMSGDPKNDAQAIVELAKKWDGKVRLCQFQRDGRGAISLDSPGPNDQANMKFDILVQNLGYKFEDDNGENISSTEEYDSNARLTFLEGDQVVKAVLPFMKPGSKIINTVSLEQSDGPFFKKEYQIAARVIEYLTKYQATQEQYINHTVTAVLPGVEWPLLVKDGKVVEQKVVGGMVVKKKVVVLSPPQKALEVLDCFLSVASPARRGEAKPKTGTTFHIGREG</sequence>
<dbReference type="Pfam" id="PF13561">
    <property type="entry name" value="adh_short_C2"/>
    <property type="match status" value="1"/>
</dbReference>
<accession>A0A7C8PLN6</accession>
<dbReference type="SUPFAM" id="SSF51735">
    <property type="entry name" value="NAD(P)-binding Rossmann-fold domains"/>
    <property type="match status" value="1"/>
</dbReference>
<dbReference type="InterPro" id="IPR002347">
    <property type="entry name" value="SDR_fam"/>
</dbReference>
<comment type="similarity">
    <text evidence="1">Belongs to the short-chain dehydrogenases/reductases (SDR) family.</text>
</comment>
<proteinExistence type="inferred from homology"/>
<dbReference type="EMBL" id="JAABOE010000069">
    <property type="protein sequence ID" value="KAF3171459.1"/>
    <property type="molecule type" value="Genomic_DNA"/>
</dbReference>
<name>A0A7C8PLN6_ORBOL</name>
<evidence type="ECO:0000256" key="1">
    <source>
        <dbReference type="ARBA" id="ARBA00006484"/>
    </source>
</evidence>
<dbReference type="PANTHER" id="PTHR48107">
    <property type="entry name" value="NADPH-DEPENDENT ALDEHYDE REDUCTASE-LIKE PROTEIN, CHLOROPLASTIC-RELATED"/>
    <property type="match status" value="1"/>
</dbReference>
<gene>
    <name evidence="4" type="ORF">TWF788_009681</name>
</gene>
<dbReference type="Gene3D" id="3.40.50.720">
    <property type="entry name" value="NAD(P)-binding Rossmann-like Domain"/>
    <property type="match status" value="1"/>
</dbReference>
<evidence type="ECO:0000313" key="5">
    <source>
        <dbReference type="Proteomes" id="UP000479691"/>
    </source>
</evidence>
<evidence type="ECO:0000256" key="3">
    <source>
        <dbReference type="SAM" id="MobiDB-lite"/>
    </source>
</evidence>
<protein>
    <submittedName>
        <fullName evidence="4">Uncharacterized protein</fullName>
    </submittedName>
</protein>
<feature type="region of interest" description="Disordered" evidence="3">
    <location>
        <begin position="35"/>
        <end position="61"/>
    </location>
</feature>